<feature type="region of interest" description="Disordered" evidence="8">
    <location>
        <begin position="363"/>
        <end position="384"/>
    </location>
</feature>
<comment type="subcellular location">
    <subcellularLocation>
        <location evidence="1">Cytoplasm</location>
        <location evidence="1">Cytoskeleton</location>
    </subcellularLocation>
    <subcellularLocation>
        <location evidence="2">Golgi apparatus</location>
    </subcellularLocation>
</comment>
<keyword evidence="12" id="KW-1267">Proteomics identification</keyword>
<feature type="coiled-coil region" evidence="7">
    <location>
        <begin position="764"/>
        <end position="791"/>
    </location>
</feature>
<organism evidence="10 11">
    <name type="scientific">Gallus gallus</name>
    <name type="common">Chicken</name>
    <dbReference type="NCBI Taxonomy" id="9031"/>
    <lineage>
        <taxon>Eukaryota</taxon>
        <taxon>Metazoa</taxon>
        <taxon>Chordata</taxon>
        <taxon>Craniata</taxon>
        <taxon>Vertebrata</taxon>
        <taxon>Euteleostomi</taxon>
        <taxon>Archelosauria</taxon>
        <taxon>Archosauria</taxon>
        <taxon>Dinosauria</taxon>
        <taxon>Saurischia</taxon>
        <taxon>Theropoda</taxon>
        <taxon>Coelurosauria</taxon>
        <taxon>Aves</taxon>
        <taxon>Neognathae</taxon>
        <taxon>Galloanserae</taxon>
        <taxon>Galliformes</taxon>
        <taxon>Phasianidae</taxon>
        <taxon>Phasianinae</taxon>
        <taxon>Gallus</taxon>
    </lineage>
</organism>
<dbReference type="Pfam" id="PF07989">
    <property type="entry name" value="Cnn_1N"/>
    <property type="match status" value="1"/>
</dbReference>
<feature type="coiled-coil region" evidence="7">
    <location>
        <begin position="1274"/>
        <end position="1301"/>
    </location>
</feature>
<dbReference type="PANTHER" id="PTHR46501">
    <property type="entry name" value="MYOMEGALIN"/>
    <property type="match status" value="1"/>
</dbReference>
<reference evidence="10" key="2">
    <citation type="submission" date="2025-08" db="UniProtKB">
        <authorList>
            <consortium name="Ensembl"/>
        </authorList>
    </citation>
    <scope>IDENTIFICATION</scope>
    <source>
        <strain evidence="10">broiler</strain>
    </source>
</reference>
<dbReference type="GO" id="GO:0005815">
    <property type="term" value="C:microtubule organizing center"/>
    <property type="evidence" value="ECO:0007669"/>
    <property type="project" value="InterPro"/>
</dbReference>
<feature type="region of interest" description="Disordered" evidence="8">
    <location>
        <begin position="1617"/>
        <end position="1643"/>
    </location>
</feature>
<keyword evidence="4" id="KW-0597">Phosphoprotein</keyword>
<name>A0A8V0YJZ4_CHICK</name>
<dbReference type="InterPro" id="IPR052593">
    <property type="entry name" value="MT-associated_AKAP9-binding"/>
</dbReference>
<feature type="coiled-coil region" evidence="7">
    <location>
        <begin position="889"/>
        <end position="1024"/>
    </location>
</feature>
<feature type="coiled-coil region" evidence="7">
    <location>
        <begin position="398"/>
        <end position="425"/>
    </location>
</feature>
<feature type="compositionally biased region" description="Pro residues" evidence="8">
    <location>
        <begin position="1434"/>
        <end position="1443"/>
    </location>
</feature>
<reference evidence="10" key="1">
    <citation type="submission" date="2020-11" db="EMBL/GenBank/DDBJ databases">
        <title>Gallus gallus (Chicken) genome, bGalGal1, GRCg7b, maternal haplotype autosomes + Z &amp; W.</title>
        <authorList>
            <person name="Warren W."/>
            <person name="Formenti G."/>
            <person name="Fedrigo O."/>
            <person name="Haase B."/>
            <person name="Mountcastle J."/>
            <person name="Balacco J."/>
            <person name="Tracey A."/>
            <person name="Schneider V."/>
            <person name="Okimoto R."/>
            <person name="Cheng H."/>
            <person name="Hawken R."/>
            <person name="Howe K."/>
            <person name="Jarvis E.D."/>
        </authorList>
    </citation>
    <scope>NUCLEOTIDE SEQUENCE [LARGE SCALE GENOMIC DNA]</scope>
    <source>
        <strain evidence="10">Broiler</strain>
    </source>
</reference>
<dbReference type="GO" id="GO:0005794">
    <property type="term" value="C:Golgi apparatus"/>
    <property type="evidence" value="ECO:0007669"/>
    <property type="project" value="UniProtKB-SubCell"/>
</dbReference>
<feature type="compositionally biased region" description="Polar residues" evidence="8">
    <location>
        <begin position="1"/>
        <end position="13"/>
    </location>
</feature>
<evidence type="ECO:0000256" key="1">
    <source>
        <dbReference type="ARBA" id="ARBA00004245"/>
    </source>
</evidence>
<evidence type="ECO:0000256" key="7">
    <source>
        <dbReference type="SAM" id="Coils"/>
    </source>
</evidence>
<evidence type="ECO:0000256" key="8">
    <source>
        <dbReference type="SAM" id="MobiDB-lite"/>
    </source>
</evidence>
<proteinExistence type="evidence at protein level"/>
<feature type="region of interest" description="Disordered" evidence="8">
    <location>
        <begin position="1092"/>
        <end position="1133"/>
    </location>
</feature>
<feature type="coiled-coil region" evidence="7">
    <location>
        <begin position="506"/>
        <end position="600"/>
    </location>
</feature>
<feature type="region of interest" description="Disordered" evidence="8">
    <location>
        <begin position="1994"/>
        <end position="2030"/>
    </location>
</feature>
<evidence type="ECO:0000256" key="2">
    <source>
        <dbReference type="ARBA" id="ARBA00004555"/>
    </source>
</evidence>
<accession>A0A8V0YJZ4</accession>
<evidence type="ECO:0000256" key="3">
    <source>
        <dbReference type="ARBA" id="ARBA00022490"/>
    </source>
</evidence>
<protein>
    <submittedName>
        <fullName evidence="10">Phosphodiesterase 4D interacting protein</fullName>
    </submittedName>
</protein>
<feature type="region of interest" description="Disordered" evidence="8">
    <location>
        <begin position="1424"/>
        <end position="1459"/>
    </location>
</feature>
<feature type="region of interest" description="Disordered" evidence="8">
    <location>
        <begin position="1"/>
        <end position="21"/>
    </location>
</feature>
<dbReference type="OrthoDB" id="10255000at2759"/>
<feature type="compositionally biased region" description="Basic and acidic residues" evidence="8">
    <location>
        <begin position="1335"/>
        <end position="1345"/>
    </location>
</feature>
<feature type="coiled-coil region" evidence="7">
    <location>
        <begin position="176"/>
        <end position="321"/>
    </location>
</feature>
<evidence type="ECO:0007829" key="12">
    <source>
        <dbReference type="PeptideAtlas" id="A0A8V0YJZ4"/>
    </source>
</evidence>
<evidence type="ECO:0000256" key="5">
    <source>
        <dbReference type="ARBA" id="ARBA00023034"/>
    </source>
</evidence>
<feature type="coiled-coil region" evidence="7">
    <location>
        <begin position="1859"/>
        <end position="1963"/>
    </location>
</feature>
<keyword evidence="5" id="KW-0333">Golgi apparatus</keyword>
<dbReference type="InterPro" id="IPR012943">
    <property type="entry name" value="Cnn_1N"/>
</dbReference>
<dbReference type="InterPro" id="IPR056273">
    <property type="entry name" value="CDK5RAP2_MYOME_CC"/>
</dbReference>
<gene>
    <name evidence="10" type="primary">PDE4DIP</name>
</gene>
<feature type="domain" description="Olduvai" evidence="9">
    <location>
        <begin position="1589"/>
        <end position="1656"/>
    </location>
</feature>
<evidence type="ECO:0000256" key="6">
    <source>
        <dbReference type="ARBA" id="ARBA00023212"/>
    </source>
</evidence>
<keyword evidence="11" id="KW-1185">Reference proteome</keyword>
<feature type="compositionally biased region" description="Pro residues" evidence="8">
    <location>
        <begin position="145"/>
        <end position="154"/>
    </location>
</feature>
<dbReference type="GeneTree" id="ENSGT00950000183190"/>
<feature type="compositionally biased region" description="Basic and acidic residues" evidence="8">
    <location>
        <begin position="1112"/>
        <end position="1133"/>
    </location>
</feature>
<evidence type="ECO:0000313" key="11">
    <source>
        <dbReference type="Proteomes" id="UP000000539"/>
    </source>
</evidence>
<evidence type="ECO:0000256" key="4">
    <source>
        <dbReference type="ARBA" id="ARBA00022553"/>
    </source>
</evidence>
<evidence type="ECO:0000259" key="9">
    <source>
        <dbReference type="SMART" id="SM01148"/>
    </source>
</evidence>
<feature type="compositionally biased region" description="Low complexity" evidence="8">
    <location>
        <begin position="1623"/>
        <end position="1641"/>
    </location>
</feature>
<feature type="region of interest" description="Disordered" evidence="8">
    <location>
        <begin position="1335"/>
        <end position="1369"/>
    </location>
</feature>
<feature type="region of interest" description="Disordered" evidence="8">
    <location>
        <begin position="82"/>
        <end position="169"/>
    </location>
</feature>
<feature type="compositionally biased region" description="Polar residues" evidence="8">
    <location>
        <begin position="1994"/>
        <end position="2008"/>
    </location>
</feature>
<dbReference type="Proteomes" id="UP000000539">
    <property type="component" value="Chromosome 8"/>
</dbReference>
<keyword evidence="7" id="KW-0175">Coiled coil</keyword>
<dbReference type="PANTHER" id="PTHR46501:SF2">
    <property type="entry name" value="MYOMEGALIN"/>
    <property type="match status" value="1"/>
</dbReference>
<dbReference type="SMART" id="SM01148">
    <property type="entry name" value="DUF1220"/>
    <property type="match status" value="1"/>
</dbReference>
<dbReference type="InterPro" id="IPR010630">
    <property type="entry name" value="Olduvai_dom"/>
</dbReference>
<keyword evidence="3" id="KW-0963">Cytoplasm</keyword>
<sequence length="2190" mass="242799">MECTGATQQTPSTGWEPGGCRGDLVRKAPGLEGTAWERGAGDREEQRVSLCHGRNTSRCGQRRAHSLQAVCTPAPCTPCRSCSQGTAVTPKGGKSGAAGMGDPSRGDVPTVSPMAGRDPTSHGDAPMEGLWGDCDEDPEAGGTLRPPPARPHPSPTVQTCPLKDPQEGPLAQTQTLRDFEKHLNDLKKENFSLKLRIYFLEERVQQKGEGSRDDVYRRNIELKVEVESLKRELQEKQQALDKTWVAAENQTNRSEAALRQHYEERQRESEHVYELLENKIQLLQEEARLARSEAEQATALAKAEARRCQELAAKLKEAARTKGDGGSGDGCDAAARRRTEELGPMEEPLPAERCDPQLRDKAAAGQNLQDEHQKPAPGDSASRECTADLCATEPQGKMQQFEDTNQLLQEKLNELNFELKSARETSQRQDLTIQSLNEALKSKESETEELYHVIEGQNETMAKLQDMLHRSQLGQLQMSESAPSSQEQQVALLDLQNTLFSTQLEVQKLKRAQRQKEHQLVEAKRAAQLLETTVHEEEQQKEATWKHNQELRAVVQQLQAELQDKAQQIQAMEWEKCRELQAQEQRVQCLSQHLARKEQLLQESRELLQCQQSLGRSSAAMDAMLEKLQQRVSDRDAALERAVDEKFCALEEKEQELQQLRLSIKERGGDLERLRNVLSSNEATIHSLESLLKAKTLELEQMSATCENLRWLKEEIEAKSCSRQKEQEGIIQQLQTCLHDRNKEVEELTATLLCKLGPGQSEVAEELCLRLQRKEKMLQELLSDRNRQAMEHDAEIRELLQAMSTKEQWSKATTEKMVHALAERNCELQLLRQHVLRKKPVGIQATGTSLLKQDKQQPVQEILQRACGAAALAGPQQEDNSCLTEGASAAELEKDLANAKEELELMAKKERESRRELAALQSVVATQEEELQVQASDIESLTRTIQIKEDLIKDLQMQLVDPEEIPAVERLTQEVLVLREKVAVAESRGQEATGNRRQQLLLMLEGLVAERNRLNEALQAERQLYSSLVKFHTHPDSTARDCTLQVELEGVQELRGQLEEALGRSLERLSRLETQGPIGGQAAGTEVDDADFASTEEEVARSTATQQAGSRAPKESRGTEKKSTAPSLAERELQAEEELRELKAQLEEAGFSSVSHIRKAMLSLCLENAELKERMGEATSLLESGEQEEAGLGNPPSPEPCRMQRKGRNVLGDGQGLLAERGAVPTKRPALEAQCQDDAPKRLCPSSTGGGDGSHVEGMVPCGSWPGLGVELPSQVAQKQCQELQDKLAASEAVVRAQAEQLEKYHVLLREPHTQQLSKHVQVDFQDLGYETCGRSETEADRDETTSPECEEPDVFSEPSLGEELGSPCRSGVPRVGKAALKAVAQPDVGALRQHIQDLKAQLLNANKVIQSLQRRTRSISVTSGYTSGTERPPLCPTVPASPPHSLTDEDEGWQSDSHGTLCPQRDLEHLVHRVTLLEAQLPPAKPRDGFPKDLQSATWPGKYNSLIQAQARELSHLRQTLRESRGVSRSLAQHLRDALRSFEELLRGTDIDYYLGQGFREQLAQGRHLAERLSDKLGTWDRQDGEDKSSHELLALRLSRELQEKEKVIESLEAKLQERCESPGSSRPPSESSRSATSTSFVSDVLEPCSDGEAASECSQCPEEPTRLPGLHFDTLSKPNSVPLPALAPTHSFLPTGLPVPLDCCGTRACSLAEAQQELQVLQRQLGESVTLPTAKPTASLGPFGEGSKPAASLCQHGALQTLSKPPALWDVPAAGRLYGTLPSGCPSSQKLTGADLLEEHLVEIRSLCQRLEESICTNDRLREQLERRLASTAKASGLPSDIYAQGPELGLQLSGENRALREDNRTLRLQCDQFSRELVRVQEALLAACSRVREAEAELGQRRGEQQRLAEELTKHQESIRQLRDERLSLQEDNNRLQHTVTLLQQQCEEHRLLLQALRMELHVYESLPGPTTEPRAGCFPSPPVRDVGTSLTASFSSPRSDTLMPQHSVEPCRASPPEKKSKGPAGAHVVGHLDTYRSLEQRILEGKALAHELTCLTRPALGLSSTGKEVPGCIGAGHLWGSASTLHRVLEECASLLTTFWSTVLPVGPAQHQGKEQALQSEITALRAQLSKREDALHNTAKQLHSMAQLKDSMEQFIVSQLTRTHNVLHKARTNLEVKAQQALPVA</sequence>
<dbReference type="Pfam" id="PF23246">
    <property type="entry name" value="CC_CDK5RAP2"/>
    <property type="match status" value="1"/>
</dbReference>
<evidence type="ECO:0000313" key="10">
    <source>
        <dbReference type="Ensembl" id="ENSGALP00010019132.1"/>
    </source>
</evidence>
<reference evidence="10" key="3">
    <citation type="submission" date="2025-09" db="UniProtKB">
        <authorList>
            <consortium name="Ensembl"/>
        </authorList>
    </citation>
    <scope>IDENTIFICATION</scope>
    <source>
        <strain evidence="10">broiler</strain>
    </source>
</reference>
<keyword evidence="6" id="KW-0206">Cytoskeleton</keyword>
<feature type="coiled-coil region" evidence="7">
    <location>
        <begin position="625"/>
        <end position="670"/>
    </location>
</feature>
<dbReference type="Ensembl" id="ENSGALT00010032356.1">
    <property type="protein sequence ID" value="ENSGALP00010019132.1"/>
    <property type="gene ID" value="ENSGALG00010013429.1"/>
</dbReference>